<proteinExistence type="predicted"/>
<dbReference type="Proteomes" id="UP001501578">
    <property type="component" value="Unassembled WGS sequence"/>
</dbReference>
<gene>
    <name evidence="3" type="ORF">GCM10009560_20050</name>
</gene>
<sequence length="173" mass="17847">MSLIVRARRPLVSDLALAAVVLVMELPDALSSPTPKTLFVSLGAVVVIGLSRRAPVAATVLIGGLELLGRQGPDVDAPVSAVLLVLYQVGRYASVPWAAGTAAAALAVSFWIAREAVLHDFLLWTAVATAPALPVAAGYIVRLRGELTPAGSSRRPSRPYARSGGASPANCTT</sequence>
<feature type="transmembrane region" description="Helical" evidence="2">
    <location>
        <begin position="95"/>
        <end position="114"/>
    </location>
</feature>
<name>A0ABP3ZFY0_9ACTN</name>
<accession>A0ABP3ZFY0</accession>
<feature type="transmembrane region" description="Helical" evidence="2">
    <location>
        <begin position="121"/>
        <end position="141"/>
    </location>
</feature>
<feature type="region of interest" description="Disordered" evidence="1">
    <location>
        <begin position="149"/>
        <end position="173"/>
    </location>
</feature>
<evidence type="ECO:0008006" key="5">
    <source>
        <dbReference type="Google" id="ProtNLM"/>
    </source>
</evidence>
<evidence type="ECO:0000256" key="1">
    <source>
        <dbReference type="SAM" id="MobiDB-lite"/>
    </source>
</evidence>
<keyword evidence="2" id="KW-0812">Transmembrane</keyword>
<organism evidence="3 4">
    <name type="scientific">Nonomuraea longicatena</name>
    <dbReference type="NCBI Taxonomy" id="83682"/>
    <lineage>
        <taxon>Bacteria</taxon>
        <taxon>Bacillati</taxon>
        <taxon>Actinomycetota</taxon>
        <taxon>Actinomycetes</taxon>
        <taxon>Streptosporangiales</taxon>
        <taxon>Streptosporangiaceae</taxon>
        <taxon>Nonomuraea</taxon>
    </lineage>
</organism>
<evidence type="ECO:0000313" key="4">
    <source>
        <dbReference type="Proteomes" id="UP001501578"/>
    </source>
</evidence>
<feature type="compositionally biased region" description="Low complexity" evidence="1">
    <location>
        <begin position="149"/>
        <end position="165"/>
    </location>
</feature>
<dbReference type="RefSeq" id="WP_343949466.1">
    <property type="nucleotide sequence ID" value="NZ_BAAAHQ010000008.1"/>
</dbReference>
<evidence type="ECO:0000256" key="2">
    <source>
        <dbReference type="SAM" id="Phobius"/>
    </source>
</evidence>
<comment type="caution">
    <text evidence="3">The sequence shown here is derived from an EMBL/GenBank/DDBJ whole genome shotgun (WGS) entry which is preliminary data.</text>
</comment>
<keyword evidence="2" id="KW-1133">Transmembrane helix</keyword>
<protein>
    <recommendedName>
        <fullName evidence="5">Rod shape-determining protein MreD</fullName>
    </recommendedName>
</protein>
<keyword evidence="4" id="KW-1185">Reference proteome</keyword>
<evidence type="ECO:0000313" key="3">
    <source>
        <dbReference type="EMBL" id="GAA0921313.1"/>
    </source>
</evidence>
<dbReference type="EMBL" id="BAAAHQ010000008">
    <property type="protein sequence ID" value="GAA0921313.1"/>
    <property type="molecule type" value="Genomic_DNA"/>
</dbReference>
<reference evidence="4" key="1">
    <citation type="journal article" date="2019" name="Int. J. Syst. Evol. Microbiol.">
        <title>The Global Catalogue of Microorganisms (GCM) 10K type strain sequencing project: providing services to taxonomists for standard genome sequencing and annotation.</title>
        <authorList>
            <consortium name="The Broad Institute Genomics Platform"/>
            <consortium name="The Broad Institute Genome Sequencing Center for Infectious Disease"/>
            <person name="Wu L."/>
            <person name="Ma J."/>
        </authorList>
    </citation>
    <scope>NUCLEOTIDE SEQUENCE [LARGE SCALE GENOMIC DNA]</scope>
    <source>
        <strain evidence="4">JCM 11136</strain>
    </source>
</reference>
<keyword evidence="2" id="KW-0472">Membrane</keyword>